<evidence type="ECO:0000313" key="2">
    <source>
        <dbReference type="EMBL" id="PZW31984.1"/>
    </source>
</evidence>
<dbReference type="Gene3D" id="3.40.1350.10">
    <property type="match status" value="1"/>
</dbReference>
<dbReference type="AlphaFoldDB" id="A0A326UA24"/>
<protein>
    <submittedName>
        <fullName evidence="2">Restriction system protein</fullName>
    </submittedName>
</protein>
<dbReference type="Pfam" id="PF04471">
    <property type="entry name" value="Mrr_cat"/>
    <property type="match status" value="1"/>
</dbReference>
<dbReference type="GO" id="GO:0009307">
    <property type="term" value="P:DNA restriction-modification system"/>
    <property type="evidence" value="ECO:0007669"/>
    <property type="project" value="InterPro"/>
</dbReference>
<dbReference type="GO" id="GO:0015666">
    <property type="term" value="F:restriction endodeoxyribonuclease activity"/>
    <property type="evidence" value="ECO:0007669"/>
    <property type="project" value="TreeGrafter"/>
</dbReference>
<evidence type="ECO:0000313" key="3">
    <source>
        <dbReference type="Proteomes" id="UP000248806"/>
    </source>
</evidence>
<organism evidence="2 3">
    <name type="scientific">Thermosporothrix hazakensis</name>
    <dbReference type="NCBI Taxonomy" id="644383"/>
    <lineage>
        <taxon>Bacteria</taxon>
        <taxon>Bacillati</taxon>
        <taxon>Chloroflexota</taxon>
        <taxon>Ktedonobacteria</taxon>
        <taxon>Ktedonobacterales</taxon>
        <taxon>Thermosporotrichaceae</taxon>
        <taxon>Thermosporothrix</taxon>
    </lineage>
</organism>
<evidence type="ECO:0000259" key="1">
    <source>
        <dbReference type="Pfam" id="PF04471"/>
    </source>
</evidence>
<keyword evidence="3" id="KW-1185">Reference proteome</keyword>
<reference evidence="2 3" key="1">
    <citation type="submission" date="2018-06" db="EMBL/GenBank/DDBJ databases">
        <title>Genomic Encyclopedia of Archaeal and Bacterial Type Strains, Phase II (KMG-II): from individual species to whole genera.</title>
        <authorList>
            <person name="Goeker M."/>
        </authorList>
    </citation>
    <scope>NUCLEOTIDE SEQUENCE [LARGE SCALE GENOMIC DNA]</scope>
    <source>
        <strain evidence="2 3">ATCC BAA-1881</strain>
    </source>
</reference>
<sequence>MLYVCERGRVILMGATKKYQKRIWDFELMESHVVTAYSEEELEAQVKQQREHWEAEKQRRKADNLTACEEKRIEDLRRFLLRSYEKDKPAIQEVKEGKKLYPPFAFGKEEPVPETYLKMYKVPRYWSLPERLFPGLTERRRERHELAMEHYGRDFEAFVVEKEQAWEAYVKQKEAFERGEGEAIVNVVNEVLSALEAPENFIQEYDTTLDIQNQTAKILLRVPDMQELKWYQGYVYVADQKRIVPVPFRPEAHKELYEELLCQVVLLVAHRIFLYVMSPHVNVLQVRGYVRSIDPATGRPVDTYVIMLDITRDVLATINLELVQPRACVRRLDGIFGENTGQVMSKAMILNRASIALTPTGMSGLSPEKPLINLATIDWREFEHLVGELFRKIFRGHGVTISVTQASRDGGVDIVVKDPDPLRGGKFVVQVKRYTNMVPIETVRALYGTMLKEKATKGFLVATSRFSDNSRDFVRDLPITLIDGPALLAYFKQYGYENVVLDRL</sequence>
<dbReference type="PANTHER" id="PTHR30015">
    <property type="entry name" value="MRR RESTRICTION SYSTEM PROTEIN"/>
    <property type="match status" value="1"/>
</dbReference>
<dbReference type="InterPro" id="IPR011335">
    <property type="entry name" value="Restrct_endonuc-II-like"/>
</dbReference>
<proteinExistence type="predicted"/>
<comment type="caution">
    <text evidence="2">The sequence shown here is derived from an EMBL/GenBank/DDBJ whole genome shotgun (WGS) entry which is preliminary data.</text>
</comment>
<dbReference type="SUPFAM" id="SSF52980">
    <property type="entry name" value="Restriction endonuclease-like"/>
    <property type="match status" value="1"/>
</dbReference>
<dbReference type="InterPro" id="IPR007560">
    <property type="entry name" value="Restrct_endonuc_IV_Mrr"/>
</dbReference>
<dbReference type="PANTHER" id="PTHR30015:SF7">
    <property type="entry name" value="TYPE IV METHYL-DIRECTED RESTRICTION ENZYME ECOKMRR"/>
    <property type="match status" value="1"/>
</dbReference>
<dbReference type="EMBL" id="QKUF01000005">
    <property type="protein sequence ID" value="PZW31984.1"/>
    <property type="molecule type" value="Genomic_DNA"/>
</dbReference>
<name>A0A326UA24_THEHA</name>
<feature type="domain" description="Restriction endonuclease type IV Mrr" evidence="1">
    <location>
        <begin position="375"/>
        <end position="489"/>
    </location>
</feature>
<gene>
    <name evidence="2" type="ORF">EI42_02010</name>
</gene>
<dbReference type="GO" id="GO:0003677">
    <property type="term" value="F:DNA binding"/>
    <property type="evidence" value="ECO:0007669"/>
    <property type="project" value="InterPro"/>
</dbReference>
<dbReference type="Proteomes" id="UP000248806">
    <property type="component" value="Unassembled WGS sequence"/>
</dbReference>
<dbReference type="InterPro" id="IPR052906">
    <property type="entry name" value="Type_IV_Methyl-Rstrct_Enzyme"/>
</dbReference>
<accession>A0A326UA24</accession>
<dbReference type="InterPro" id="IPR011856">
    <property type="entry name" value="tRNA_endonuc-like_dom_sf"/>
</dbReference>